<evidence type="ECO:0000313" key="2">
    <source>
        <dbReference type="EMBL" id="CAI4032855.1"/>
    </source>
</evidence>
<keyword evidence="3" id="KW-1185">Reference proteome</keyword>
<evidence type="ECO:0000256" key="1">
    <source>
        <dbReference type="ARBA" id="ARBA00022649"/>
    </source>
</evidence>
<sequence length="84" mass="10275">MREVRLTPQAVKDLTVFDELTRQRIKNALRHLAQHPLDGKPLKGKFQKDKVWSYRVWPYRILYRREGSEWLDVLSLEHRKDVYR</sequence>
<gene>
    <name evidence="2" type="ORF">DNFV4_03285</name>
</gene>
<proteinExistence type="predicted"/>
<dbReference type="AlphaFoldDB" id="A0AA86N1J6"/>
<dbReference type="Proteomes" id="UP001179121">
    <property type="component" value="Chromosome"/>
</dbReference>
<dbReference type="Pfam" id="PF05016">
    <property type="entry name" value="ParE_toxin"/>
    <property type="match status" value="1"/>
</dbReference>
<name>A0AA86N1J6_9BACT</name>
<keyword evidence="1" id="KW-1277">Toxin-antitoxin system</keyword>
<reference evidence="2" key="1">
    <citation type="submission" date="2022-10" db="EMBL/GenBank/DDBJ databases">
        <authorList>
            <person name="Koch H."/>
        </authorList>
    </citation>
    <scope>NUCLEOTIDE SEQUENCE</scope>
    <source>
        <strain evidence="2">DNF</strain>
    </source>
</reference>
<dbReference type="InterPro" id="IPR035093">
    <property type="entry name" value="RelE/ParE_toxin_dom_sf"/>
</dbReference>
<dbReference type="SUPFAM" id="SSF143011">
    <property type="entry name" value="RelE-like"/>
    <property type="match status" value="1"/>
</dbReference>
<organism evidence="2 3">
    <name type="scientific">Nitrospira tepida</name>
    <dbReference type="NCBI Taxonomy" id="2973512"/>
    <lineage>
        <taxon>Bacteria</taxon>
        <taxon>Pseudomonadati</taxon>
        <taxon>Nitrospirota</taxon>
        <taxon>Nitrospiria</taxon>
        <taxon>Nitrospirales</taxon>
        <taxon>Nitrospiraceae</taxon>
        <taxon>Nitrospira</taxon>
    </lineage>
</organism>
<dbReference type="InterPro" id="IPR007712">
    <property type="entry name" value="RelE/ParE_toxin"/>
</dbReference>
<dbReference type="EMBL" id="OX365700">
    <property type="protein sequence ID" value="CAI4032855.1"/>
    <property type="molecule type" value="Genomic_DNA"/>
</dbReference>
<dbReference type="Gene3D" id="3.30.2310.20">
    <property type="entry name" value="RelE-like"/>
    <property type="match status" value="1"/>
</dbReference>
<protein>
    <submittedName>
        <fullName evidence="2">Type II toxin-antitoxin system RelE/ParE family toxin</fullName>
    </submittedName>
</protein>
<dbReference type="RefSeq" id="WP_289269564.1">
    <property type="nucleotide sequence ID" value="NZ_OX365700.1"/>
</dbReference>
<dbReference type="KEGG" id="nti:DNFV4_03285"/>
<evidence type="ECO:0000313" key="3">
    <source>
        <dbReference type="Proteomes" id="UP001179121"/>
    </source>
</evidence>
<accession>A0AA86N1J6</accession>